<reference evidence="2" key="1">
    <citation type="submission" date="2020-04" db="EMBL/GenBank/DDBJ databases">
        <authorList>
            <person name="Zhang T."/>
        </authorList>
    </citation>
    <scope>NUCLEOTIDE SEQUENCE</scope>
    <source>
        <strain evidence="2">HKST-UBA02</strain>
    </source>
</reference>
<organism evidence="2 3">
    <name type="scientific">Eiseniibacteriota bacterium</name>
    <dbReference type="NCBI Taxonomy" id="2212470"/>
    <lineage>
        <taxon>Bacteria</taxon>
        <taxon>Candidatus Eiseniibacteriota</taxon>
    </lineage>
</organism>
<evidence type="ECO:0008006" key="4">
    <source>
        <dbReference type="Google" id="ProtNLM"/>
    </source>
</evidence>
<comment type="caution">
    <text evidence="2">The sequence shown here is derived from an EMBL/GenBank/DDBJ whole genome shotgun (WGS) entry which is preliminary data.</text>
</comment>
<sequence>MKLRIVWMLPLLVLAVVSTSCGHRGEVGDAMAKSSDGLPSVDDVINRYVEATGGRTTWESVHSYRADGKLEMPAMGLSATLMMMGNDEGDSVMEVEIPGAGKQAQGVSGDVVWELSLMSGPRLIEGEEAASNKRRADMAWFVDWKKHYSKGACVGTEEANGEPCYRLELTTPEGAEETHFYSVDSGLEKAISMTVKHQMGDIPASVEINQYSDFGGLKIASGMIQRAAGMDQVITITSFVTNPDLSDDAFAVPDQIEALLQPAGN</sequence>
<evidence type="ECO:0000256" key="1">
    <source>
        <dbReference type="SAM" id="SignalP"/>
    </source>
</evidence>
<evidence type="ECO:0000313" key="2">
    <source>
        <dbReference type="EMBL" id="MCA9758921.1"/>
    </source>
</evidence>
<proteinExistence type="predicted"/>
<dbReference type="AlphaFoldDB" id="A0A956NHP4"/>
<keyword evidence="1" id="KW-0732">Signal</keyword>
<feature type="signal peptide" evidence="1">
    <location>
        <begin position="1"/>
        <end position="22"/>
    </location>
</feature>
<feature type="chain" id="PRO_5037684347" description="Outer membrane lipoprotein-sorting protein" evidence="1">
    <location>
        <begin position="23"/>
        <end position="265"/>
    </location>
</feature>
<reference evidence="2" key="2">
    <citation type="journal article" date="2021" name="Microbiome">
        <title>Successional dynamics and alternative stable states in a saline activated sludge microbial community over 9 years.</title>
        <authorList>
            <person name="Wang Y."/>
            <person name="Ye J."/>
            <person name="Ju F."/>
            <person name="Liu L."/>
            <person name="Boyd J.A."/>
            <person name="Deng Y."/>
            <person name="Parks D.H."/>
            <person name="Jiang X."/>
            <person name="Yin X."/>
            <person name="Woodcroft B.J."/>
            <person name="Tyson G.W."/>
            <person name="Hugenholtz P."/>
            <person name="Polz M.F."/>
            <person name="Zhang T."/>
        </authorList>
    </citation>
    <scope>NUCLEOTIDE SEQUENCE</scope>
    <source>
        <strain evidence="2">HKST-UBA02</strain>
    </source>
</reference>
<dbReference type="EMBL" id="JAGQHS010000231">
    <property type="protein sequence ID" value="MCA9758921.1"/>
    <property type="molecule type" value="Genomic_DNA"/>
</dbReference>
<gene>
    <name evidence="2" type="ORF">KDA27_24210</name>
</gene>
<dbReference type="Proteomes" id="UP000739538">
    <property type="component" value="Unassembled WGS sequence"/>
</dbReference>
<dbReference type="PROSITE" id="PS51257">
    <property type="entry name" value="PROKAR_LIPOPROTEIN"/>
    <property type="match status" value="1"/>
</dbReference>
<protein>
    <recommendedName>
        <fullName evidence="4">Outer membrane lipoprotein-sorting protein</fullName>
    </recommendedName>
</protein>
<accession>A0A956NHP4</accession>
<name>A0A956NHP4_UNCEI</name>
<evidence type="ECO:0000313" key="3">
    <source>
        <dbReference type="Proteomes" id="UP000739538"/>
    </source>
</evidence>